<dbReference type="GO" id="GO:0003676">
    <property type="term" value="F:nucleic acid binding"/>
    <property type="evidence" value="ECO:0007669"/>
    <property type="project" value="InterPro"/>
</dbReference>
<proteinExistence type="predicted"/>
<dbReference type="SUPFAM" id="SSF57756">
    <property type="entry name" value="Retrovirus zinc finger-like domains"/>
    <property type="match status" value="1"/>
</dbReference>
<sequence length="127" mass="13937">AYAETMELLNDHYGHVKSKYEVQPEDGEKIEGHNDRYLQNPVTAKTKGRGGNVAGRAGNKRKQNQCGFCGIIGHNKQTCGVLKKQNTLVDKSKTTNDINDDDDGDDDDDDDGGGGDDDDDDDEDYRG</sequence>
<dbReference type="InterPro" id="IPR036875">
    <property type="entry name" value="Znf_CCHC_sf"/>
</dbReference>
<evidence type="ECO:0000313" key="2">
    <source>
        <dbReference type="EMBL" id="MCH96233.1"/>
    </source>
</evidence>
<evidence type="ECO:0000313" key="3">
    <source>
        <dbReference type="Proteomes" id="UP000265520"/>
    </source>
</evidence>
<dbReference type="GO" id="GO:0008270">
    <property type="term" value="F:zinc ion binding"/>
    <property type="evidence" value="ECO:0007669"/>
    <property type="project" value="InterPro"/>
</dbReference>
<reference evidence="2 3" key="1">
    <citation type="journal article" date="2018" name="Front. Plant Sci.">
        <title>Red Clover (Trifolium pratense) and Zigzag Clover (T. medium) - A Picture of Genomic Similarities and Differences.</title>
        <authorList>
            <person name="Dluhosova J."/>
            <person name="Istvanek J."/>
            <person name="Nedelnik J."/>
            <person name="Repkova J."/>
        </authorList>
    </citation>
    <scope>NUCLEOTIDE SEQUENCE [LARGE SCALE GENOMIC DNA]</scope>
    <source>
        <strain evidence="3">cv. 10/8</strain>
        <tissue evidence="2">Leaf</tissue>
    </source>
</reference>
<protein>
    <submittedName>
        <fullName evidence="2">Uncharacterized protein</fullName>
    </submittedName>
</protein>
<feature type="region of interest" description="Disordered" evidence="1">
    <location>
        <begin position="89"/>
        <end position="127"/>
    </location>
</feature>
<dbReference type="EMBL" id="LXQA010031835">
    <property type="protein sequence ID" value="MCH96233.1"/>
    <property type="molecule type" value="Genomic_DNA"/>
</dbReference>
<comment type="caution">
    <text evidence="2">The sequence shown here is derived from an EMBL/GenBank/DDBJ whole genome shotgun (WGS) entry which is preliminary data.</text>
</comment>
<feature type="non-terminal residue" evidence="2">
    <location>
        <position position="1"/>
    </location>
</feature>
<organism evidence="2 3">
    <name type="scientific">Trifolium medium</name>
    <dbReference type="NCBI Taxonomy" id="97028"/>
    <lineage>
        <taxon>Eukaryota</taxon>
        <taxon>Viridiplantae</taxon>
        <taxon>Streptophyta</taxon>
        <taxon>Embryophyta</taxon>
        <taxon>Tracheophyta</taxon>
        <taxon>Spermatophyta</taxon>
        <taxon>Magnoliopsida</taxon>
        <taxon>eudicotyledons</taxon>
        <taxon>Gunneridae</taxon>
        <taxon>Pentapetalae</taxon>
        <taxon>rosids</taxon>
        <taxon>fabids</taxon>
        <taxon>Fabales</taxon>
        <taxon>Fabaceae</taxon>
        <taxon>Papilionoideae</taxon>
        <taxon>50 kb inversion clade</taxon>
        <taxon>NPAAA clade</taxon>
        <taxon>Hologalegina</taxon>
        <taxon>IRL clade</taxon>
        <taxon>Trifolieae</taxon>
        <taxon>Trifolium</taxon>
    </lineage>
</organism>
<feature type="compositionally biased region" description="Acidic residues" evidence="1">
    <location>
        <begin position="98"/>
        <end position="127"/>
    </location>
</feature>
<evidence type="ECO:0000256" key="1">
    <source>
        <dbReference type="SAM" id="MobiDB-lite"/>
    </source>
</evidence>
<dbReference type="AlphaFoldDB" id="A0A392N9E6"/>
<keyword evidence="3" id="KW-1185">Reference proteome</keyword>
<accession>A0A392N9E6</accession>
<dbReference type="Proteomes" id="UP000265520">
    <property type="component" value="Unassembled WGS sequence"/>
</dbReference>
<name>A0A392N9E6_9FABA</name>